<keyword evidence="1" id="KW-1133">Transmembrane helix</keyword>
<comment type="caution">
    <text evidence="2">The sequence shown here is derived from an EMBL/GenBank/DDBJ whole genome shotgun (WGS) entry which is preliminary data.</text>
</comment>
<keyword evidence="1" id="KW-0812">Transmembrane</keyword>
<feature type="transmembrane region" description="Helical" evidence="1">
    <location>
        <begin position="5"/>
        <end position="25"/>
    </location>
</feature>
<reference evidence="2 3" key="1">
    <citation type="submission" date="2019-01" db="EMBL/GenBank/DDBJ databases">
        <title>Nocardioides guangzhouensis sp. nov., an actinobacterium isolated from soil.</title>
        <authorList>
            <person name="Fu Y."/>
            <person name="Cai Y."/>
            <person name="Lin Z."/>
            <person name="Chen P."/>
        </authorList>
    </citation>
    <scope>NUCLEOTIDE SEQUENCE [LARGE SCALE GENOMIC DNA]</scope>
    <source>
        <strain evidence="2 3">NBRC 105384</strain>
    </source>
</reference>
<dbReference type="EMBL" id="SDPU01000023">
    <property type="protein sequence ID" value="RYU11397.1"/>
    <property type="molecule type" value="Genomic_DNA"/>
</dbReference>
<feature type="transmembrane region" description="Helical" evidence="1">
    <location>
        <begin position="45"/>
        <end position="66"/>
    </location>
</feature>
<dbReference type="RefSeq" id="WP_129987672.1">
    <property type="nucleotide sequence ID" value="NZ_SDPU01000023.1"/>
</dbReference>
<gene>
    <name evidence="2" type="ORF">ETU37_12485</name>
</gene>
<accession>A0A4Q5IYZ1</accession>
<name>A0A4Q5IYZ1_9ACTN</name>
<evidence type="ECO:0000313" key="3">
    <source>
        <dbReference type="Proteomes" id="UP000291189"/>
    </source>
</evidence>
<dbReference type="AlphaFoldDB" id="A0A4Q5IYZ1"/>
<evidence type="ECO:0000313" key="2">
    <source>
        <dbReference type="EMBL" id="RYU11397.1"/>
    </source>
</evidence>
<feature type="transmembrane region" description="Helical" evidence="1">
    <location>
        <begin position="73"/>
        <end position="93"/>
    </location>
</feature>
<protein>
    <submittedName>
        <fullName evidence="2">Uncharacterized protein</fullName>
    </submittedName>
</protein>
<keyword evidence="1" id="KW-0472">Membrane</keyword>
<sequence>MRTSVLPVVLAGVVGFSTVGLYLVAWDLFVTQSSCQGFEYDSCTGAPLAMTLVGIPLVYVVGAVGLRATGARHAGLAPLALGIALFVTARIVVPYDTSLWLWPTITGVLSAAWRWRFSPEPSAPAGRRA</sequence>
<evidence type="ECO:0000256" key="1">
    <source>
        <dbReference type="SAM" id="Phobius"/>
    </source>
</evidence>
<proteinExistence type="predicted"/>
<dbReference type="Proteomes" id="UP000291189">
    <property type="component" value="Unassembled WGS sequence"/>
</dbReference>
<keyword evidence="3" id="KW-1185">Reference proteome</keyword>
<organism evidence="2 3">
    <name type="scientific">Nocardioides iriomotensis</name>
    <dbReference type="NCBI Taxonomy" id="715784"/>
    <lineage>
        <taxon>Bacteria</taxon>
        <taxon>Bacillati</taxon>
        <taxon>Actinomycetota</taxon>
        <taxon>Actinomycetes</taxon>
        <taxon>Propionibacteriales</taxon>
        <taxon>Nocardioidaceae</taxon>
        <taxon>Nocardioides</taxon>
    </lineage>
</organism>